<dbReference type="GO" id="GO:0019843">
    <property type="term" value="F:rRNA binding"/>
    <property type="evidence" value="ECO:0007669"/>
    <property type="project" value="UniProtKB-UniRule"/>
</dbReference>
<proteinExistence type="inferred from homology"/>
<dbReference type="GO" id="GO:0003735">
    <property type="term" value="F:structural constituent of ribosome"/>
    <property type="evidence" value="ECO:0007669"/>
    <property type="project" value="InterPro"/>
</dbReference>
<dbReference type="AlphaFoldDB" id="A0A094Z306"/>
<gene>
    <name evidence="4" type="primary">rplW</name>
    <name evidence="5" type="ORF">DJ66_0570</name>
</gene>
<dbReference type="PATRIC" id="fig|556287.8.peg.548"/>
<evidence type="ECO:0000256" key="3">
    <source>
        <dbReference type="ARBA" id="ARBA00023274"/>
    </source>
</evidence>
<keyword evidence="4" id="KW-0694">RNA-binding</keyword>
<evidence type="ECO:0000256" key="1">
    <source>
        <dbReference type="ARBA" id="ARBA00006700"/>
    </source>
</evidence>
<comment type="similarity">
    <text evidence="1 4">Belongs to the universal ribosomal protein uL23 family.</text>
</comment>
<dbReference type="NCBIfam" id="NF004363">
    <property type="entry name" value="PRK05738.2-4"/>
    <property type="match status" value="1"/>
</dbReference>
<keyword evidence="6" id="KW-1185">Reference proteome</keyword>
<dbReference type="GO" id="GO:1990904">
    <property type="term" value="C:ribonucleoprotein complex"/>
    <property type="evidence" value="ECO:0007669"/>
    <property type="project" value="UniProtKB-KW"/>
</dbReference>
<dbReference type="InterPro" id="IPR012677">
    <property type="entry name" value="Nucleotide-bd_a/b_plait_sf"/>
</dbReference>
<evidence type="ECO:0000256" key="2">
    <source>
        <dbReference type="ARBA" id="ARBA00022980"/>
    </source>
</evidence>
<evidence type="ECO:0000256" key="4">
    <source>
        <dbReference type="HAMAP-Rule" id="MF_01369"/>
    </source>
</evidence>
<name>A0A094Z306_9HYPH</name>
<reference evidence="5 6" key="1">
    <citation type="journal article" date="2015" name="Phytopathology">
        <title>Genomes of Candidatus Liberibacter solanacearum haplotype A from New Zealand and the USA suggest significant genome plasticity in the species.</title>
        <authorList>
            <person name="Thompson S.M."/>
            <person name="Johnson C.P."/>
            <person name="Lu A.Y."/>
            <person name="Frampton R.A."/>
            <person name="Sullivan K.L."/>
            <person name="Fiers M.W."/>
            <person name="Crowhurst R.N."/>
            <person name="Pitman A.R."/>
            <person name="Scott I."/>
            <person name="Gudmestad N.C."/>
            <person name="Smith G.R."/>
        </authorList>
    </citation>
    <scope>NUCLEOTIDE SEQUENCE [LARGE SCALE GENOMIC DNA]</scope>
    <source>
        <strain evidence="5 6">LsoNZ1</strain>
    </source>
</reference>
<accession>A0A094Z306</accession>
<comment type="function">
    <text evidence="4">One of the early assembly proteins it binds 23S rRNA. One of the proteins that surrounds the polypeptide exit tunnel on the outside of the ribosome. Forms the main docking site for trigger factor binding to the ribosome.</text>
</comment>
<comment type="caution">
    <text evidence="5">The sequence shown here is derived from an EMBL/GenBank/DDBJ whole genome shotgun (WGS) entry which is preliminary data.</text>
</comment>
<dbReference type="Proteomes" id="UP000033731">
    <property type="component" value="Unassembled WGS sequence"/>
</dbReference>
<dbReference type="GeneID" id="96886503"/>
<dbReference type="RefSeq" id="WP_013462472.1">
    <property type="nucleotide sequence ID" value="NZ_JMTK01000002.1"/>
</dbReference>
<dbReference type="SUPFAM" id="SSF54189">
    <property type="entry name" value="Ribosomal proteins S24e, L23 and L15e"/>
    <property type="match status" value="1"/>
</dbReference>
<dbReference type="InterPro" id="IPR013025">
    <property type="entry name" value="Ribosomal_uL23-like"/>
</dbReference>
<dbReference type="PANTHER" id="PTHR11620">
    <property type="entry name" value="60S RIBOSOMAL PROTEIN L23A"/>
    <property type="match status" value="1"/>
</dbReference>
<keyword evidence="4" id="KW-0699">rRNA-binding</keyword>
<dbReference type="Pfam" id="PF00276">
    <property type="entry name" value="Ribosomal_L23"/>
    <property type="match status" value="1"/>
</dbReference>
<dbReference type="InterPro" id="IPR012678">
    <property type="entry name" value="Ribosomal_uL23/eL15/eS24_sf"/>
</dbReference>
<keyword evidence="2 4" id="KW-0689">Ribosomal protein</keyword>
<dbReference type="EMBL" id="JMTK01000002">
    <property type="protein sequence ID" value="KJZ81843.1"/>
    <property type="molecule type" value="Genomic_DNA"/>
</dbReference>
<dbReference type="HAMAP" id="MF_01369_B">
    <property type="entry name" value="Ribosomal_uL23_B"/>
    <property type="match status" value="1"/>
</dbReference>
<protein>
    <recommendedName>
        <fullName evidence="4">Large ribosomal subunit protein uL23</fullName>
    </recommendedName>
</protein>
<dbReference type="GO" id="GO:0005840">
    <property type="term" value="C:ribosome"/>
    <property type="evidence" value="ECO:0007669"/>
    <property type="project" value="UniProtKB-KW"/>
</dbReference>
<sequence length="110" mass="12405">MTNIRFYDTIISPVIAEKSTLLSEQNKVVFNVKKDSSKSDIKHAVESLFNVKVVSVNTLIRKGKTKRLNRISTARNRARSSRDLYVSRKDIKRAFVTLAKGHSIDVSVGI</sequence>
<organism evidence="5 6">
    <name type="scientific">Candidatus Liberibacter solanacearum</name>
    <dbReference type="NCBI Taxonomy" id="556287"/>
    <lineage>
        <taxon>Bacteria</taxon>
        <taxon>Pseudomonadati</taxon>
        <taxon>Pseudomonadota</taxon>
        <taxon>Alphaproteobacteria</taxon>
        <taxon>Hyphomicrobiales</taxon>
        <taxon>Rhizobiaceae</taxon>
        <taxon>Liberibacter</taxon>
    </lineage>
</organism>
<evidence type="ECO:0000313" key="5">
    <source>
        <dbReference type="EMBL" id="KJZ81843.1"/>
    </source>
</evidence>
<dbReference type="Gene3D" id="3.30.70.330">
    <property type="match status" value="1"/>
</dbReference>
<keyword evidence="3 4" id="KW-0687">Ribonucleoprotein</keyword>
<comment type="subunit">
    <text evidence="4">Part of the 50S ribosomal subunit. Contacts protein L29, and trigger factor when it is bound to the ribosome.</text>
</comment>
<dbReference type="NCBIfam" id="NF004360">
    <property type="entry name" value="PRK05738.1-5"/>
    <property type="match status" value="1"/>
</dbReference>
<evidence type="ECO:0000313" key="6">
    <source>
        <dbReference type="Proteomes" id="UP000033731"/>
    </source>
</evidence>
<dbReference type="GO" id="GO:0006412">
    <property type="term" value="P:translation"/>
    <property type="evidence" value="ECO:0007669"/>
    <property type="project" value="UniProtKB-UniRule"/>
</dbReference>